<dbReference type="AlphaFoldDB" id="K8PPJ2"/>
<protein>
    <recommendedName>
        <fullName evidence="1">KTSC domain-containing protein</fullName>
    </recommendedName>
</protein>
<feature type="domain" description="KTSC" evidence="1">
    <location>
        <begin position="6"/>
        <end position="62"/>
    </location>
</feature>
<accession>K8PPJ2</accession>
<name>K8PPJ2_9BRAD</name>
<dbReference type="PATRIC" id="fig|883079.3.peg.705"/>
<organism evidence="2 3">
    <name type="scientific">Afipia clevelandensis ATCC 49720</name>
    <dbReference type="NCBI Taxonomy" id="883079"/>
    <lineage>
        <taxon>Bacteria</taxon>
        <taxon>Pseudomonadati</taxon>
        <taxon>Pseudomonadota</taxon>
        <taxon>Alphaproteobacteria</taxon>
        <taxon>Hyphomicrobiales</taxon>
        <taxon>Nitrobacteraceae</taxon>
        <taxon>Afipia</taxon>
    </lineage>
</organism>
<evidence type="ECO:0000313" key="3">
    <source>
        <dbReference type="Proteomes" id="UP000001095"/>
    </source>
</evidence>
<comment type="caution">
    <text evidence="2">The sequence shown here is derived from an EMBL/GenBank/DDBJ whole genome shotgun (WGS) entry which is preliminary data.</text>
</comment>
<gene>
    <name evidence="2" type="ORF">HMPREF9696_00689</name>
</gene>
<evidence type="ECO:0000313" key="2">
    <source>
        <dbReference type="EMBL" id="EKS40238.1"/>
    </source>
</evidence>
<dbReference type="InterPro" id="IPR025309">
    <property type="entry name" value="KTSC_dom"/>
</dbReference>
<dbReference type="RefSeq" id="WP_002711555.1">
    <property type="nucleotide sequence ID" value="NZ_KB375281.1"/>
</dbReference>
<proteinExistence type="predicted"/>
<dbReference type="Proteomes" id="UP000001095">
    <property type="component" value="Unassembled WGS sequence"/>
</dbReference>
<reference evidence="2 3" key="1">
    <citation type="submission" date="2012-04" db="EMBL/GenBank/DDBJ databases">
        <title>The Genome Sequence of Afipia clevelandensis ATCC 49720.</title>
        <authorList>
            <consortium name="The Broad Institute Genome Sequencing Platform"/>
            <person name="Earl A."/>
            <person name="Ward D."/>
            <person name="Feldgarden M."/>
            <person name="Gevers D."/>
            <person name="Huys G."/>
            <person name="Walker B."/>
            <person name="Young S.K."/>
            <person name="Zeng Q."/>
            <person name="Gargeya S."/>
            <person name="Fitzgerald M."/>
            <person name="Haas B."/>
            <person name="Abouelleil A."/>
            <person name="Alvarado L."/>
            <person name="Arachchi H.M."/>
            <person name="Berlin A."/>
            <person name="Chapman S.B."/>
            <person name="Goldberg J."/>
            <person name="Griggs A."/>
            <person name="Gujja S."/>
            <person name="Hansen M."/>
            <person name="Howarth C."/>
            <person name="Imamovic A."/>
            <person name="Larimer J."/>
            <person name="McCowen C."/>
            <person name="Montmayeur A."/>
            <person name="Murphy C."/>
            <person name="Neiman D."/>
            <person name="Pearson M."/>
            <person name="Priest M."/>
            <person name="Roberts A."/>
            <person name="Saif S."/>
            <person name="Shea T."/>
            <person name="Sisk P."/>
            <person name="Sykes S."/>
            <person name="Wortman J."/>
            <person name="Nusbaum C."/>
            <person name="Birren B."/>
        </authorList>
    </citation>
    <scope>NUCLEOTIDE SEQUENCE [LARGE SCALE GENOMIC DNA]</scope>
    <source>
        <strain evidence="2 3">ATCC 49720</strain>
    </source>
</reference>
<dbReference type="OrthoDB" id="8450910at2"/>
<evidence type="ECO:0000259" key="1">
    <source>
        <dbReference type="Pfam" id="PF13619"/>
    </source>
</evidence>
<dbReference type="HOGENOM" id="CLU_174765_1_0_5"/>
<dbReference type="EMBL" id="AGWY01000003">
    <property type="protein sequence ID" value="EKS40238.1"/>
    <property type="molecule type" value="Genomic_DNA"/>
</dbReference>
<dbReference type="Pfam" id="PF13619">
    <property type="entry name" value="KTSC"/>
    <property type="match status" value="1"/>
</dbReference>
<keyword evidence="3" id="KW-1185">Reference proteome</keyword>
<sequence length="68" mass="7839">MPQVASSVISQIDYNAAARQLHVTFASGRTYVYSDVPGEVYFQFCRAASKGEFFNSMIRDRYTFTERR</sequence>